<feature type="transmembrane region" description="Helical" evidence="1">
    <location>
        <begin position="43"/>
        <end position="60"/>
    </location>
</feature>
<protein>
    <submittedName>
        <fullName evidence="2">Uncharacterized protein</fullName>
    </submittedName>
</protein>
<keyword evidence="1" id="KW-0812">Transmembrane</keyword>
<evidence type="ECO:0000313" key="3">
    <source>
        <dbReference type="Proteomes" id="UP000181898"/>
    </source>
</evidence>
<gene>
    <name evidence="2" type="ORF">LPB136_09695</name>
</gene>
<name>A0A1L3JKD5_9FLAO</name>
<dbReference type="KEGG" id="ten:LPB136_09695"/>
<dbReference type="AlphaFoldDB" id="A0A1L3JKD5"/>
<dbReference type="EMBL" id="CP018155">
    <property type="protein sequence ID" value="APG65620.1"/>
    <property type="molecule type" value="Genomic_DNA"/>
</dbReference>
<evidence type="ECO:0000256" key="1">
    <source>
        <dbReference type="SAM" id="Phobius"/>
    </source>
</evidence>
<accession>A0A1L3JKD5</accession>
<evidence type="ECO:0000313" key="2">
    <source>
        <dbReference type="EMBL" id="APG65620.1"/>
    </source>
</evidence>
<feature type="transmembrane region" description="Helical" evidence="1">
    <location>
        <begin position="67"/>
        <end position="84"/>
    </location>
</feature>
<dbReference type="Proteomes" id="UP000181898">
    <property type="component" value="Chromosome"/>
</dbReference>
<organism evidence="2 3">
    <name type="scientific">Tenacibaculum todarodis</name>
    <dbReference type="NCBI Taxonomy" id="1850252"/>
    <lineage>
        <taxon>Bacteria</taxon>
        <taxon>Pseudomonadati</taxon>
        <taxon>Bacteroidota</taxon>
        <taxon>Flavobacteriia</taxon>
        <taxon>Flavobacteriales</taxon>
        <taxon>Flavobacteriaceae</taxon>
        <taxon>Tenacibaculum</taxon>
    </lineage>
</organism>
<keyword evidence="3" id="KW-1185">Reference proteome</keyword>
<sequence>MNQLKTITKLKTLILLNIFFFLFSVFIFSNLRILGNIASARDLIQFFSAVSVVLFIITIVKKYKISWIITSAIPAIIFGIVALSETL</sequence>
<feature type="transmembrane region" description="Helical" evidence="1">
    <location>
        <begin position="12"/>
        <end position="31"/>
    </location>
</feature>
<proteinExistence type="predicted"/>
<reference evidence="2 3" key="1">
    <citation type="submission" date="2016-11" db="EMBL/GenBank/DDBJ databases">
        <title>Tenacibaculum sp. LPB0136, isolated from marine environment.</title>
        <authorList>
            <person name="Kim E."/>
            <person name="Yi H."/>
        </authorList>
    </citation>
    <scope>NUCLEOTIDE SEQUENCE [LARGE SCALE GENOMIC DNA]</scope>
    <source>
        <strain evidence="2 3">LPB0136</strain>
    </source>
</reference>
<keyword evidence="1" id="KW-0472">Membrane</keyword>
<keyword evidence="1" id="KW-1133">Transmembrane helix</keyword>
<dbReference type="STRING" id="1850252.LPB136_09695"/>